<dbReference type="GeneID" id="107417431"/>
<dbReference type="PANTHER" id="PTHR13683">
    <property type="entry name" value="ASPARTYL PROTEASES"/>
    <property type="match status" value="1"/>
</dbReference>
<evidence type="ECO:0000256" key="1">
    <source>
        <dbReference type="ARBA" id="ARBA00007447"/>
    </source>
</evidence>
<comment type="similarity">
    <text evidence="1">Belongs to the peptidase A1 family.</text>
</comment>
<evidence type="ECO:0000313" key="5">
    <source>
        <dbReference type="RefSeq" id="XP_060670859.1"/>
    </source>
</evidence>
<proteinExistence type="inferred from homology"/>
<dbReference type="GO" id="GO:0006508">
    <property type="term" value="P:proteolysis"/>
    <property type="evidence" value="ECO:0007669"/>
    <property type="project" value="UniProtKB-KW"/>
</dbReference>
<feature type="signal peptide" evidence="2">
    <location>
        <begin position="1"/>
        <end position="23"/>
    </location>
</feature>
<dbReference type="Pfam" id="PF14541">
    <property type="entry name" value="TAXi_C"/>
    <property type="match status" value="1"/>
</dbReference>
<feature type="domain" description="Peptidase A1" evidence="3">
    <location>
        <begin position="133"/>
        <end position="476"/>
    </location>
</feature>
<dbReference type="SUPFAM" id="SSF50630">
    <property type="entry name" value="Acid proteases"/>
    <property type="match status" value="1"/>
</dbReference>
<dbReference type="InterPro" id="IPR001461">
    <property type="entry name" value="Aspartic_peptidase_A1"/>
</dbReference>
<feature type="chain" id="PRO_5046531946" evidence="2">
    <location>
        <begin position="24"/>
        <end position="481"/>
    </location>
</feature>
<reference evidence="5" key="2">
    <citation type="submission" date="2025-08" db="UniProtKB">
        <authorList>
            <consortium name="RefSeq"/>
        </authorList>
    </citation>
    <scope>IDENTIFICATION</scope>
    <source>
        <tissue evidence="5">Seedling</tissue>
    </source>
</reference>
<evidence type="ECO:0000259" key="3">
    <source>
        <dbReference type="PROSITE" id="PS51767"/>
    </source>
</evidence>
<keyword evidence="4" id="KW-1185">Reference proteome</keyword>
<dbReference type="PANTHER" id="PTHR13683:SF750">
    <property type="entry name" value="ASPARTYL PROTEASE AED1"/>
    <property type="match status" value="1"/>
</dbReference>
<dbReference type="Proteomes" id="UP001652623">
    <property type="component" value="Chromosome 2"/>
</dbReference>
<dbReference type="GO" id="GO:0008233">
    <property type="term" value="F:peptidase activity"/>
    <property type="evidence" value="ECO:0007669"/>
    <property type="project" value="UniProtKB-KW"/>
</dbReference>
<dbReference type="InterPro" id="IPR021109">
    <property type="entry name" value="Peptidase_aspartic_dom_sf"/>
</dbReference>
<protein>
    <submittedName>
        <fullName evidence="5">Aspartyl protease family protein At5g10770</fullName>
    </submittedName>
</protein>
<organism evidence="4 5">
    <name type="scientific">Ziziphus jujuba</name>
    <name type="common">Chinese jujube</name>
    <name type="synonym">Ziziphus sativa</name>
    <dbReference type="NCBI Taxonomy" id="326968"/>
    <lineage>
        <taxon>Eukaryota</taxon>
        <taxon>Viridiplantae</taxon>
        <taxon>Streptophyta</taxon>
        <taxon>Embryophyta</taxon>
        <taxon>Tracheophyta</taxon>
        <taxon>Spermatophyta</taxon>
        <taxon>Magnoliopsida</taxon>
        <taxon>eudicotyledons</taxon>
        <taxon>Gunneridae</taxon>
        <taxon>Pentapetalae</taxon>
        <taxon>rosids</taxon>
        <taxon>fabids</taxon>
        <taxon>Rosales</taxon>
        <taxon>Rhamnaceae</taxon>
        <taxon>Paliureae</taxon>
        <taxon>Ziziphus</taxon>
    </lineage>
</organism>
<dbReference type="Gene3D" id="2.40.70.10">
    <property type="entry name" value="Acid Proteases"/>
    <property type="match status" value="2"/>
</dbReference>
<gene>
    <name evidence="5" type="primary">LOC107417431</name>
</gene>
<evidence type="ECO:0000256" key="2">
    <source>
        <dbReference type="SAM" id="SignalP"/>
    </source>
</evidence>
<dbReference type="InterPro" id="IPR032799">
    <property type="entry name" value="TAXi_C"/>
</dbReference>
<dbReference type="RefSeq" id="XP_060670859.1">
    <property type="nucleotide sequence ID" value="XM_060814876.1"/>
</dbReference>
<dbReference type="InterPro" id="IPR032861">
    <property type="entry name" value="TAXi_N"/>
</dbReference>
<dbReference type="Pfam" id="PF14543">
    <property type="entry name" value="TAXi_N"/>
    <property type="match status" value="1"/>
</dbReference>
<evidence type="ECO:0000313" key="4">
    <source>
        <dbReference type="Proteomes" id="UP001652623"/>
    </source>
</evidence>
<name>A0ABM4A2A1_ZIZJJ</name>
<accession>A0ABM4A2A1</accession>
<keyword evidence="5" id="KW-0378">Hydrolase</keyword>
<dbReference type="PROSITE" id="PS51767">
    <property type="entry name" value="PEPTIDASE_A1"/>
    <property type="match status" value="1"/>
</dbReference>
<keyword evidence="5" id="KW-0645">Protease</keyword>
<reference evidence="4" key="1">
    <citation type="submission" date="2025-05" db="UniProtKB">
        <authorList>
            <consortium name="RefSeq"/>
        </authorList>
    </citation>
    <scope>NUCLEOTIDE SEQUENCE [LARGE SCALE GENOMIC DNA]</scope>
</reference>
<keyword evidence="2" id="KW-0732">Signal</keyword>
<sequence>MIMASSFFISYPLFASLLSLSFGFERKVGTNAASRLQNYHAVPISSLFPSTICSPSTKVNNKRKSLKLVDKYGPCSPLYQDKTIKRPTKVEILQLDQARVKSIQSLLSNKSIETEAINVPVDLGRHHWNTSNYIVTVGLGTPKRDLTLEIDTAIDITWTQCMPCSNCYKQREPLFDPSESTSYSNISCSSRLCSQKLTGKRQSCYSPTSPCMYTRSYGDGSQTTGYLSRETITLRQYDNQVLEDFLFGCGVNNGGVFGLSAGLLGLSRGKLSFVEQSAQKYNRTFSYCLPTSSSSSGFLTFGKDVDKAASADVKYIPLTTVSEYFYGVKLDDIILDGIPLGISPVNLFSSPGTVIDSGTVITRLPETAYRDLRFEFRRYMEFQGYTLISPISIRDTCYDLNFITKVHLPIISFLFADGTMVELDPNGIFYVFRLYRQGCLAFAGFPDYTGHTILGNTIQRTMEVVYDIDGGRIGFRSYACE</sequence>
<dbReference type="InterPro" id="IPR033121">
    <property type="entry name" value="PEPTIDASE_A1"/>
</dbReference>